<keyword evidence="2" id="KW-1185">Reference proteome</keyword>
<evidence type="ECO:0000313" key="1">
    <source>
        <dbReference type="EMBL" id="CAA7402949.1"/>
    </source>
</evidence>
<dbReference type="EMBL" id="LR746272">
    <property type="protein sequence ID" value="CAA7402949.1"/>
    <property type="molecule type" value="Genomic_DNA"/>
</dbReference>
<protein>
    <submittedName>
        <fullName evidence="1">Uncharacterized protein</fullName>
    </submittedName>
</protein>
<gene>
    <name evidence="1" type="ORF">SI8410_09013627</name>
</gene>
<organism evidence="1 2">
    <name type="scientific">Spirodela intermedia</name>
    <name type="common">Intermediate duckweed</name>
    <dbReference type="NCBI Taxonomy" id="51605"/>
    <lineage>
        <taxon>Eukaryota</taxon>
        <taxon>Viridiplantae</taxon>
        <taxon>Streptophyta</taxon>
        <taxon>Embryophyta</taxon>
        <taxon>Tracheophyta</taxon>
        <taxon>Spermatophyta</taxon>
        <taxon>Magnoliopsida</taxon>
        <taxon>Liliopsida</taxon>
        <taxon>Araceae</taxon>
        <taxon>Lemnoideae</taxon>
        <taxon>Spirodela</taxon>
    </lineage>
</organism>
<proteinExistence type="predicted"/>
<name>A0A7I8KYS5_SPIIN</name>
<dbReference type="AlphaFoldDB" id="A0A7I8KYS5"/>
<dbReference type="Proteomes" id="UP000663760">
    <property type="component" value="Chromosome 9"/>
</dbReference>
<evidence type="ECO:0000313" key="2">
    <source>
        <dbReference type="Proteomes" id="UP000663760"/>
    </source>
</evidence>
<reference evidence="1" key="1">
    <citation type="submission" date="2020-02" db="EMBL/GenBank/DDBJ databases">
        <authorList>
            <person name="Scholz U."/>
            <person name="Mascher M."/>
            <person name="Fiebig A."/>
        </authorList>
    </citation>
    <scope>NUCLEOTIDE SEQUENCE</scope>
</reference>
<sequence>MLFKCQKRSTWKHCDILNHGSLKKLF</sequence>
<accession>A0A7I8KYS5</accession>